<evidence type="ECO:0000313" key="13">
    <source>
        <dbReference type="EMBL" id="KAJ8961459.1"/>
    </source>
</evidence>
<dbReference type="PROSITE" id="PS51037">
    <property type="entry name" value="YEATS"/>
    <property type="match status" value="1"/>
</dbReference>
<keyword evidence="6 10" id="KW-0539">Nucleus</keyword>
<evidence type="ECO:0000256" key="6">
    <source>
        <dbReference type="ARBA" id="ARBA00023242"/>
    </source>
</evidence>
<dbReference type="InterPro" id="IPR042529">
    <property type="entry name" value="IF_2B-like_C"/>
</dbReference>
<evidence type="ECO:0000256" key="11">
    <source>
        <dbReference type="RuleBase" id="RU003814"/>
    </source>
</evidence>
<evidence type="ECO:0000313" key="14">
    <source>
        <dbReference type="Proteomes" id="UP001162162"/>
    </source>
</evidence>
<accession>A0AAV8ZDL3</accession>
<keyword evidence="5" id="KW-0648">Protein biosynthesis</keyword>
<dbReference type="InterPro" id="IPR055129">
    <property type="entry name" value="YEATS_dom"/>
</dbReference>
<protein>
    <recommendedName>
        <fullName evidence="7">Translation initiation factor eIF2B subunit beta</fullName>
    </recommendedName>
    <alternativeName>
        <fullName evidence="8">eIF2B GDP-GTP exchange factor subunit beta</fullName>
    </alternativeName>
</protein>
<dbReference type="GO" id="GO:0005851">
    <property type="term" value="C:eukaryotic translation initiation factor 2B complex"/>
    <property type="evidence" value="ECO:0007669"/>
    <property type="project" value="TreeGrafter"/>
</dbReference>
<dbReference type="Pfam" id="PF01008">
    <property type="entry name" value="IF-2B"/>
    <property type="match status" value="1"/>
</dbReference>
<comment type="subunit">
    <text evidence="9">Component of the translation initiation factor 2B (eIF2B) complex which is a heterodecamer of two sets of five different subunits: alpha, beta, gamma, delta and epsilon. Subunits alpha, beta and delta comprise a regulatory subcomplex and subunits epsilon and gamma comprise a catalytic subcomplex. Within the complex, the hexameric regulatory complex resides at the center, with the two heterodimeric catalytic subcomplexes bound on opposite sides.</text>
</comment>
<keyword evidence="14" id="KW-1185">Reference proteome</keyword>
<dbReference type="InterPro" id="IPR051855">
    <property type="entry name" value="eIF2B_beta_subunit"/>
</dbReference>
<dbReference type="AlphaFoldDB" id="A0AAV8ZDL3"/>
<evidence type="ECO:0000256" key="3">
    <source>
        <dbReference type="ARBA" id="ARBA00022490"/>
    </source>
</evidence>
<evidence type="ECO:0000256" key="9">
    <source>
        <dbReference type="ARBA" id="ARBA00046432"/>
    </source>
</evidence>
<dbReference type="Gene3D" id="2.60.40.1970">
    <property type="entry name" value="YEATS domain"/>
    <property type="match status" value="1"/>
</dbReference>
<evidence type="ECO:0000256" key="4">
    <source>
        <dbReference type="ARBA" id="ARBA00022540"/>
    </source>
</evidence>
<gene>
    <name evidence="13" type="ORF">NQ318_014707</name>
</gene>
<feature type="domain" description="YEATS" evidence="12">
    <location>
        <begin position="238"/>
        <end position="478"/>
    </location>
</feature>
<dbReference type="Pfam" id="PF22951">
    <property type="entry name" value="3HBD"/>
    <property type="match status" value="1"/>
</dbReference>
<organism evidence="13 14">
    <name type="scientific">Aromia moschata</name>
    <dbReference type="NCBI Taxonomy" id="1265417"/>
    <lineage>
        <taxon>Eukaryota</taxon>
        <taxon>Metazoa</taxon>
        <taxon>Ecdysozoa</taxon>
        <taxon>Arthropoda</taxon>
        <taxon>Hexapoda</taxon>
        <taxon>Insecta</taxon>
        <taxon>Pterygota</taxon>
        <taxon>Neoptera</taxon>
        <taxon>Endopterygota</taxon>
        <taxon>Coleoptera</taxon>
        <taxon>Polyphaga</taxon>
        <taxon>Cucujiformia</taxon>
        <taxon>Chrysomeloidea</taxon>
        <taxon>Cerambycidae</taxon>
        <taxon>Cerambycinae</taxon>
        <taxon>Callichromatini</taxon>
        <taxon>Aromia</taxon>
    </lineage>
</organism>
<dbReference type="Gene3D" id="1.10.10.1450">
    <property type="match status" value="1"/>
</dbReference>
<dbReference type="GO" id="GO:0003743">
    <property type="term" value="F:translation initiation factor activity"/>
    <property type="evidence" value="ECO:0007669"/>
    <property type="project" value="UniProtKB-KW"/>
</dbReference>
<dbReference type="InterPro" id="IPR038704">
    <property type="entry name" value="YEAST_sf"/>
</dbReference>
<dbReference type="PANTHER" id="PTHR45859:SF1">
    <property type="entry name" value="TRANSLATION INITIATION FACTOR EIF-2B SUBUNIT BETA"/>
    <property type="match status" value="1"/>
</dbReference>
<keyword evidence="4" id="KW-0396">Initiation factor</keyword>
<dbReference type="Gene3D" id="3.40.50.10470">
    <property type="entry name" value="Translation initiation factor eif-2b, domain 2"/>
    <property type="match status" value="1"/>
</dbReference>
<evidence type="ECO:0000256" key="1">
    <source>
        <dbReference type="ARBA" id="ARBA00004514"/>
    </source>
</evidence>
<evidence type="ECO:0000256" key="10">
    <source>
        <dbReference type="PROSITE-ProRule" id="PRU00376"/>
    </source>
</evidence>
<dbReference type="EMBL" id="JAPWTK010000005">
    <property type="protein sequence ID" value="KAJ8961459.1"/>
    <property type="molecule type" value="Genomic_DNA"/>
</dbReference>
<dbReference type="Proteomes" id="UP001162162">
    <property type="component" value="Unassembled WGS sequence"/>
</dbReference>
<name>A0AAV8ZDL3_9CUCU</name>
<comment type="subcellular location">
    <subcellularLocation>
        <location evidence="1">Cytoplasm</location>
        <location evidence="1">Cytosol</location>
    </subcellularLocation>
    <subcellularLocation>
        <location evidence="10">Nucleus</location>
    </subcellularLocation>
</comment>
<dbReference type="PANTHER" id="PTHR45859">
    <property type="entry name" value="TRANSLATION INITIATION FACTOR EIF-2B SUBUNIT BETA"/>
    <property type="match status" value="1"/>
</dbReference>
<proteinExistence type="inferred from homology"/>
<dbReference type="InterPro" id="IPR000649">
    <property type="entry name" value="IF-2B-related"/>
</dbReference>
<evidence type="ECO:0000256" key="8">
    <source>
        <dbReference type="ARBA" id="ARBA00044228"/>
    </source>
</evidence>
<dbReference type="SUPFAM" id="SSF100950">
    <property type="entry name" value="NagB/RpiA/CoA transferase-like"/>
    <property type="match status" value="1"/>
</dbReference>
<sequence length="854" mass="95946">MSEQDNLSDVIRLVSDIKHKKLFHSYDIALRTEELLETLISQGEWKSARKKGEGQSLHQLVTANPNNVLDYSESLSNLKSSLLDHLTEYKVELESSTENIAAQASEHIHMNEIILTVGKSKTVEKFLKSSAKKRAFNVMVVEGAPFYYGHNMAASLGKSNIQTTVISDSAVFAMMSRVNKVIIGTHTVLANGGLRAASGIHAVALAAKHYSVPVMVLSHMFKFTPVYVASHDHGTFNVCASPANVIPYFTGQLLNKIEVVNPVFDCVPPELVTLFISHHSVSFHVTWRDGVLLNKSNTETVALIQEAFKEAALSKCQVKKWHKMFKDGHEEVVDKARSRNAHQRRGMKTINYPFHLSRRGWGEFPLRVQIFFKCSLNKPVSIVHNLKLDKTYTGRQTLGNETIVDVYLHDNDFNLQSDGIENESPIEELDENFINDLKCELTIKEEQIDSPGVSDFVKTEPLLVNDTTEDLASTSNEHNYCYEKDIVKDNVVKDVNVTVPIPCSSTCFLLDHSYSLPYSEHKDSAYDNNTPRNKTDIKPNQSDNNLIYGLGESYTENDIEKSNVINKYRKVEPSVNVNISWESLKLLLQLLASLLGFYLRVLTSCFSVMETLCKYVSLSDLNPLLGVLTVIHPYNIMNALKKKIVINENYEVTLPKNRFKNMGEALPYLFKRLPLYSTTANCIDYKCMYPFTATSEVEFSSWNIGKRINSEWCRAKAIKKILSGENFPNLGLWNTKTFFMYGRSHGYSPFALHNGLFRRHSKEVELLKTCFLKSVPQTEFSLESGANDIVIDVTANTDSSDGKKLSSEKNNFIDISDAGLNSHCAFVKEAALDCGVTLKPEEISKGVTMNAAEG</sequence>
<dbReference type="GO" id="GO:0005829">
    <property type="term" value="C:cytosol"/>
    <property type="evidence" value="ECO:0007669"/>
    <property type="project" value="UniProtKB-SubCell"/>
</dbReference>
<evidence type="ECO:0000259" key="12">
    <source>
        <dbReference type="PROSITE" id="PS51037"/>
    </source>
</evidence>
<keyword evidence="3" id="KW-0963">Cytoplasm</keyword>
<evidence type="ECO:0000256" key="2">
    <source>
        <dbReference type="ARBA" id="ARBA00007251"/>
    </source>
</evidence>
<comment type="similarity">
    <text evidence="2 11">Belongs to the eIF-2B alpha/beta/delta subunits family.</text>
</comment>
<dbReference type="GO" id="GO:0005634">
    <property type="term" value="C:nucleus"/>
    <property type="evidence" value="ECO:0007669"/>
    <property type="project" value="UniProtKB-SubCell"/>
</dbReference>
<dbReference type="InterPro" id="IPR037171">
    <property type="entry name" value="NagB/RpiA_transferase-like"/>
</dbReference>
<comment type="caution">
    <text evidence="13">The sequence shown here is derived from an EMBL/GenBank/DDBJ whole genome shotgun (WGS) entry which is preliminary data.</text>
</comment>
<dbReference type="InterPro" id="IPR055127">
    <property type="entry name" value="YEATS2_3HBD"/>
</dbReference>
<dbReference type="GO" id="GO:0005085">
    <property type="term" value="F:guanyl-nucleotide exchange factor activity"/>
    <property type="evidence" value="ECO:0007669"/>
    <property type="project" value="TreeGrafter"/>
</dbReference>
<evidence type="ECO:0000256" key="7">
    <source>
        <dbReference type="ARBA" id="ARBA00044122"/>
    </source>
</evidence>
<reference evidence="13" key="1">
    <citation type="journal article" date="2023" name="Insect Mol. Biol.">
        <title>Genome sequencing provides insights into the evolution of gene families encoding plant cell wall-degrading enzymes in longhorned beetles.</title>
        <authorList>
            <person name="Shin N.R."/>
            <person name="Okamura Y."/>
            <person name="Kirsch R."/>
            <person name="Pauchet Y."/>
        </authorList>
    </citation>
    <scope>NUCLEOTIDE SEQUENCE</scope>
    <source>
        <strain evidence="13">AMC_N1</strain>
    </source>
</reference>
<dbReference type="Pfam" id="PF03366">
    <property type="entry name" value="YEATS"/>
    <property type="match status" value="1"/>
</dbReference>
<evidence type="ECO:0000256" key="5">
    <source>
        <dbReference type="ARBA" id="ARBA00022917"/>
    </source>
</evidence>